<dbReference type="GO" id="GO:0005524">
    <property type="term" value="F:ATP binding"/>
    <property type="evidence" value="ECO:0007669"/>
    <property type="project" value="UniProtKB-KW"/>
</dbReference>
<dbReference type="CDD" id="cd03215">
    <property type="entry name" value="ABC_Carb_Monos_II"/>
    <property type="match status" value="1"/>
</dbReference>
<dbReference type="PROSITE" id="PS50893">
    <property type="entry name" value="ABC_TRANSPORTER_2"/>
    <property type="match status" value="2"/>
</dbReference>
<dbReference type="InterPro" id="IPR027417">
    <property type="entry name" value="P-loop_NTPase"/>
</dbReference>
<dbReference type="EMBL" id="QYRN01000011">
    <property type="protein sequence ID" value="RIX98165.1"/>
    <property type="molecule type" value="Genomic_DNA"/>
</dbReference>
<dbReference type="OrthoDB" id="9805029at2"/>
<dbReference type="GO" id="GO:0016887">
    <property type="term" value="F:ATP hydrolysis activity"/>
    <property type="evidence" value="ECO:0007669"/>
    <property type="project" value="InterPro"/>
</dbReference>
<dbReference type="Proteomes" id="UP000265750">
    <property type="component" value="Unassembled WGS sequence"/>
</dbReference>
<protein>
    <submittedName>
        <fullName evidence="11">Sugar ABC transporter ATP-binding protein</fullName>
    </submittedName>
</protein>
<evidence type="ECO:0000256" key="2">
    <source>
        <dbReference type="ARBA" id="ARBA00022448"/>
    </source>
</evidence>
<evidence type="ECO:0000256" key="6">
    <source>
        <dbReference type="ARBA" id="ARBA00022741"/>
    </source>
</evidence>
<evidence type="ECO:0000256" key="7">
    <source>
        <dbReference type="ARBA" id="ARBA00022840"/>
    </source>
</evidence>
<dbReference type="InterPro" id="IPR003439">
    <property type="entry name" value="ABC_transporter-like_ATP-bd"/>
</dbReference>
<dbReference type="PANTHER" id="PTHR43790">
    <property type="entry name" value="CARBOHYDRATE TRANSPORT ATP-BINDING PROTEIN MG119-RELATED"/>
    <property type="match status" value="1"/>
</dbReference>
<keyword evidence="5" id="KW-0677">Repeat</keyword>
<keyword evidence="7 11" id="KW-0067">ATP-binding</keyword>
<keyword evidence="4" id="KW-0762">Sugar transport</keyword>
<evidence type="ECO:0000313" key="12">
    <source>
        <dbReference type="Proteomes" id="UP000265750"/>
    </source>
</evidence>
<dbReference type="AlphaFoldDB" id="A0A3A1WI65"/>
<dbReference type="Gene3D" id="3.40.50.300">
    <property type="entry name" value="P-loop containing nucleotide triphosphate hydrolases"/>
    <property type="match status" value="2"/>
</dbReference>
<feature type="domain" description="ABC transporter" evidence="10">
    <location>
        <begin position="257"/>
        <end position="503"/>
    </location>
</feature>
<evidence type="ECO:0000313" key="11">
    <source>
        <dbReference type="EMBL" id="RIX98165.1"/>
    </source>
</evidence>
<keyword evidence="3" id="KW-1003">Cell membrane</keyword>
<name>A0A3A1WI65_9HYPH</name>
<keyword evidence="8" id="KW-1278">Translocase</keyword>
<comment type="similarity">
    <text evidence="1">Belongs to the ABC transporter superfamily.</text>
</comment>
<gene>
    <name evidence="11" type="ORF">D3218_17425</name>
</gene>
<dbReference type="RefSeq" id="WP_119541357.1">
    <property type="nucleotide sequence ID" value="NZ_QYRN01000011.1"/>
</dbReference>
<reference evidence="12" key="1">
    <citation type="submission" date="2018-09" db="EMBL/GenBank/DDBJ databases">
        <authorList>
            <person name="Tuo L."/>
        </authorList>
    </citation>
    <scope>NUCLEOTIDE SEQUENCE [LARGE SCALE GENOMIC DNA]</scope>
    <source>
        <strain evidence="12">M2BS4Y-1</strain>
    </source>
</reference>
<proteinExistence type="inferred from homology"/>
<evidence type="ECO:0000256" key="5">
    <source>
        <dbReference type="ARBA" id="ARBA00022737"/>
    </source>
</evidence>
<dbReference type="PROSITE" id="PS00211">
    <property type="entry name" value="ABC_TRANSPORTER_1"/>
    <property type="match status" value="1"/>
</dbReference>
<evidence type="ECO:0000256" key="3">
    <source>
        <dbReference type="ARBA" id="ARBA00022475"/>
    </source>
</evidence>
<keyword evidence="6" id="KW-0547">Nucleotide-binding</keyword>
<keyword evidence="12" id="KW-1185">Reference proteome</keyword>
<keyword evidence="2" id="KW-0813">Transport</keyword>
<organism evidence="11 12">
    <name type="scientific">Aureimonas flava</name>
    <dbReference type="NCBI Taxonomy" id="2320271"/>
    <lineage>
        <taxon>Bacteria</taxon>
        <taxon>Pseudomonadati</taxon>
        <taxon>Pseudomonadota</taxon>
        <taxon>Alphaproteobacteria</taxon>
        <taxon>Hyphomicrobiales</taxon>
        <taxon>Aurantimonadaceae</taxon>
        <taxon>Aureimonas</taxon>
    </lineage>
</organism>
<comment type="caution">
    <text evidence="11">The sequence shown here is derived from an EMBL/GenBank/DDBJ whole genome shotgun (WGS) entry which is preliminary data.</text>
</comment>
<evidence type="ECO:0000259" key="10">
    <source>
        <dbReference type="PROSITE" id="PS50893"/>
    </source>
</evidence>
<evidence type="ECO:0000256" key="8">
    <source>
        <dbReference type="ARBA" id="ARBA00022967"/>
    </source>
</evidence>
<accession>A0A3A1WI65</accession>
<dbReference type="CDD" id="cd03216">
    <property type="entry name" value="ABC_Carb_Monos_I"/>
    <property type="match status" value="1"/>
</dbReference>
<dbReference type="PANTHER" id="PTHR43790:SF3">
    <property type="entry name" value="D-ALLOSE IMPORT ATP-BINDING PROTEIN ALSA-RELATED"/>
    <property type="match status" value="1"/>
</dbReference>
<dbReference type="InterPro" id="IPR017871">
    <property type="entry name" value="ABC_transporter-like_CS"/>
</dbReference>
<dbReference type="SMART" id="SM00382">
    <property type="entry name" value="AAA"/>
    <property type="match status" value="1"/>
</dbReference>
<dbReference type="InterPro" id="IPR050107">
    <property type="entry name" value="ABC_carbohydrate_import_ATPase"/>
</dbReference>
<evidence type="ECO:0000256" key="1">
    <source>
        <dbReference type="ARBA" id="ARBA00005417"/>
    </source>
</evidence>
<evidence type="ECO:0000256" key="4">
    <source>
        <dbReference type="ARBA" id="ARBA00022597"/>
    </source>
</evidence>
<sequence>MSVADRVRAAVEIGSMGKSYGPTVALDSVTLDLRPGEVHALLGENGAGKSTLVKALSGIVRPDRGTMRIEGRDYRPRSILDARSSGVATAFQELSLLPNLSVAENLLLPRLPKRGLGLSSASATCRSAEEILARFDLDHIDPSAPMASLALADRQRIEIARAMLHATRLLVLDEPTAALADVEWLFSLVRAIQAKGTAILYISHRLGEVRALCDRATVLRNGRSIATVDLAGASDARIFEMMVGRSSGHARKAPASVAASDRAALEVRSLRAGALKDVSFALRPGEIVGVAGLEGQGQRELFRSLVGLVAKESGEILVDGRSCAIGSPREALKAGGGLAYLPEERKSEGILATLTTAANMAMPVLSSVSRGGVVSAKRERAVVATQAERVDLASRYLPFRIADLSGGNQQKALIGRVITTGARTLLLFDPTRGVDVGTKQSIYEAIRRFAEGGGSVLFYSSELPEIVSLAHRCLVLYGGRVAAEFAGEAIEEQALVGALLGAVKPELGEAA</sequence>
<dbReference type="SUPFAM" id="SSF52540">
    <property type="entry name" value="P-loop containing nucleoside triphosphate hydrolases"/>
    <property type="match status" value="2"/>
</dbReference>
<dbReference type="Pfam" id="PF00005">
    <property type="entry name" value="ABC_tran"/>
    <property type="match status" value="2"/>
</dbReference>
<feature type="domain" description="ABC transporter" evidence="10">
    <location>
        <begin position="11"/>
        <end position="246"/>
    </location>
</feature>
<dbReference type="InterPro" id="IPR003593">
    <property type="entry name" value="AAA+_ATPase"/>
</dbReference>
<keyword evidence="9" id="KW-0472">Membrane</keyword>
<evidence type="ECO:0000256" key="9">
    <source>
        <dbReference type="ARBA" id="ARBA00023136"/>
    </source>
</evidence>